<evidence type="ECO:0000313" key="4">
    <source>
        <dbReference type="EMBL" id="PMS22127.1"/>
    </source>
</evidence>
<dbReference type="Gene3D" id="2.60.40.790">
    <property type="match status" value="1"/>
</dbReference>
<dbReference type="Proteomes" id="UP000235616">
    <property type="component" value="Unassembled WGS sequence"/>
</dbReference>
<comment type="similarity">
    <text evidence="1 2">Belongs to the small heat shock protein (HSP20) family.</text>
</comment>
<evidence type="ECO:0000259" key="3">
    <source>
        <dbReference type="PROSITE" id="PS01031"/>
    </source>
</evidence>
<dbReference type="InterPro" id="IPR031107">
    <property type="entry name" value="Small_HSP"/>
</dbReference>
<organism evidence="4 5">
    <name type="scientific">Trinickia dabaoshanensis</name>
    <dbReference type="NCBI Taxonomy" id="564714"/>
    <lineage>
        <taxon>Bacteria</taxon>
        <taxon>Pseudomonadati</taxon>
        <taxon>Pseudomonadota</taxon>
        <taxon>Betaproteobacteria</taxon>
        <taxon>Burkholderiales</taxon>
        <taxon>Burkholderiaceae</taxon>
        <taxon>Trinickia</taxon>
    </lineage>
</organism>
<evidence type="ECO:0000256" key="2">
    <source>
        <dbReference type="RuleBase" id="RU003616"/>
    </source>
</evidence>
<evidence type="ECO:0000313" key="5">
    <source>
        <dbReference type="Proteomes" id="UP000235616"/>
    </source>
</evidence>
<comment type="caution">
    <text evidence="4">The sequence shown here is derived from an EMBL/GenBank/DDBJ whole genome shotgun (WGS) entry which is preliminary data.</text>
</comment>
<dbReference type="InterPro" id="IPR002068">
    <property type="entry name" value="A-crystallin/Hsp20_dom"/>
</dbReference>
<proteinExistence type="inferred from homology"/>
<dbReference type="SUPFAM" id="SSF49764">
    <property type="entry name" value="HSP20-like chaperones"/>
    <property type="match status" value="1"/>
</dbReference>
<keyword evidence="5" id="KW-1185">Reference proteome</keyword>
<dbReference type="PANTHER" id="PTHR11527">
    <property type="entry name" value="HEAT-SHOCK PROTEIN 20 FAMILY MEMBER"/>
    <property type="match status" value="1"/>
</dbReference>
<dbReference type="InterPro" id="IPR008978">
    <property type="entry name" value="HSP20-like_chaperone"/>
</dbReference>
<dbReference type="PROSITE" id="PS01031">
    <property type="entry name" value="SHSP"/>
    <property type="match status" value="1"/>
</dbReference>
<dbReference type="AlphaFoldDB" id="A0A2N7VY91"/>
<protein>
    <submittedName>
        <fullName evidence="4">Heat-shock protein Hsp20</fullName>
    </submittedName>
</protein>
<dbReference type="EMBL" id="PNYA01000004">
    <property type="protein sequence ID" value="PMS22127.1"/>
    <property type="molecule type" value="Genomic_DNA"/>
</dbReference>
<feature type="domain" description="SHSP" evidence="3">
    <location>
        <begin position="36"/>
        <end position="148"/>
    </location>
</feature>
<gene>
    <name evidence="4" type="ORF">C0Z18_06360</name>
</gene>
<evidence type="ECO:0000256" key="1">
    <source>
        <dbReference type="PROSITE-ProRule" id="PRU00285"/>
    </source>
</evidence>
<dbReference type="Pfam" id="PF00011">
    <property type="entry name" value="HSP20"/>
    <property type="match status" value="1"/>
</dbReference>
<accession>A0A2N7VY91</accession>
<sequence length="148" mass="16544">MSDFLFGNFGSDFFREFDRLQHHMSSLAGGFPTSLRSSQSFFPPINIGTTDDSIEIVVFAPGFDASQFDVSIDKGILTIAGERKRPEAATRDETRSYARERFMGAFRRVVELPQNANPDDVQAKYTDGCLSIRIGKHESSKPRSVTVQ</sequence>
<reference evidence="4 5" key="1">
    <citation type="submission" date="2018-01" db="EMBL/GenBank/DDBJ databases">
        <title>Whole genome analyses suggest that Burkholderia sensu lato contains two further novel genera in the rhizoxinica-symbiotica group Mycetohabitans gen. nov., and Trinickia gen. nov.: implications for the evolution of diazotrophy and nodulation in the Burkholderiaceae.</title>
        <authorList>
            <person name="Estrada-de los Santos P."/>
            <person name="Palmer M."/>
            <person name="Chavez-Ramirez B."/>
            <person name="Beukes C."/>
            <person name="Steenkamp E.T."/>
            <person name="Hirsch A.M."/>
            <person name="Manyaka P."/>
            <person name="Maluk M."/>
            <person name="Lafos M."/>
            <person name="Crook M."/>
            <person name="Gross E."/>
            <person name="Simon M.F."/>
            <person name="Bueno dos Reis Junior F."/>
            <person name="Poole P.S."/>
            <person name="Venter S.N."/>
            <person name="James E.K."/>
        </authorList>
    </citation>
    <scope>NUCLEOTIDE SEQUENCE [LARGE SCALE GENOMIC DNA]</scope>
    <source>
        <strain evidence="4 5">GIMN1.004</strain>
    </source>
</reference>
<dbReference type="RefSeq" id="WP_102644527.1">
    <property type="nucleotide sequence ID" value="NZ_PNYA01000004.1"/>
</dbReference>
<dbReference type="CDD" id="cd06464">
    <property type="entry name" value="ACD_sHsps-like"/>
    <property type="match status" value="1"/>
</dbReference>
<name>A0A2N7VY91_9BURK</name>
<dbReference type="OrthoDB" id="5295562at2"/>